<keyword evidence="1" id="KW-0732">Signal</keyword>
<reference evidence="2" key="1">
    <citation type="journal article" date="2020" name="bioRxiv">
        <title>Comparative genomics of Chlamydomonas.</title>
        <authorList>
            <person name="Craig R.J."/>
            <person name="Hasan A.R."/>
            <person name="Ness R.W."/>
            <person name="Keightley P.D."/>
        </authorList>
    </citation>
    <scope>NUCLEOTIDE SEQUENCE</scope>
    <source>
        <strain evidence="2">CCAP 11/173</strain>
    </source>
</reference>
<sequence>MAQQARLSVAALLVALIAVGDACNPFTLEASVAGRRLSERGAVSRYMRVTARRTQAAPCTCVPEDSVCDCSPYRLSEPVVTDLDPDVDLTSGSRFCFTLQLVGCGDDPLPCCDDFLAQPLQQLLISIANGCSGRIVDFKLNGDQYLDATVDGPYSQSSQVIFSNLDLDPDAADGSEFCVDVSDEAGAGPACSTVPQFCNDPTGNCK</sequence>
<comment type="caution">
    <text evidence="2">The sequence shown here is derived from an EMBL/GenBank/DDBJ whole genome shotgun (WGS) entry which is preliminary data.</text>
</comment>
<evidence type="ECO:0000313" key="2">
    <source>
        <dbReference type="EMBL" id="KAG2427538.1"/>
    </source>
</evidence>
<evidence type="ECO:0008006" key="4">
    <source>
        <dbReference type="Google" id="ProtNLM"/>
    </source>
</evidence>
<feature type="chain" id="PRO_5032829374" description="Pherophorin domain-containing protein" evidence="1">
    <location>
        <begin position="23"/>
        <end position="206"/>
    </location>
</feature>
<proteinExistence type="predicted"/>
<dbReference type="AlphaFoldDB" id="A0A835SI21"/>
<keyword evidence="3" id="KW-1185">Reference proteome</keyword>
<evidence type="ECO:0000256" key="1">
    <source>
        <dbReference type="SAM" id="SignalP"/>
    </source>
</evidence>
<feature type="signal peptide" evidence="1">
    <location>
        <begin position="1"/>
        <end position="22"/>
    </location>
</feature>
<dbReference type="Proteomes" id="UP000613740">
    <property type="component" value="Unassembled WGS sequence"/>
</dbReference>
<dbReference type="OrthoDB" id="544395at2759"/>
<name>A0A835SI21_9CHLO</name>
<organism evidence="2 3">
    <name type="scientific">Chlamydomonas schloesseri</name>
    <dbReference type="NCBI Taxonomy" id="2026947"/>
    <lineage>
        <taxon>Eukaryota</taxon>
        <taxon>Viridiplantae</taxon>
        <taxon>Chlorophyta</taxon>
        <taxon>core chlorophytes</taxon>
        <taxon>Chlorophyceae</taxon>
        <taxon>CS clade</taxon>
        <taxon>Chlamydomonadales</taxon>
        <taxon>Chlamydomonadaceae</taxon>
        <taxon>Chlamydomonas</taxon>
    </lineage>
</organism>
<gene>
    <name evidence="2" type="ORF">HYH02_014584</name>
</gene>
<accession>A0A835SI21</accession>
<protein>
    <recommendedName>
        <fullName evidence="4">Pherophorin domain-containing protein</fullName>
    </recommendedName>
</protein>
<dbReference type="EMBL" id="JAEHOD010000100">
    <property type="protein sequence ID" value="KAG2427538.1"/>
    <property type="molecule type" value="Genomic_DNA"/>
</dbReference>
<evidence type="ECO:0000313" key="3">
    <source>
        <dbReference type="Proteomes" id="UP000613740"/>
    </source>
</evidence>